<dbReference type="Proteomes" id="UP001180081">
    <property type="component" value="Unassembled WGS sequence"/>
</dbReference>
<dbReference type="PANTHER" id="PTHR34385">
    <property type="entry name" value="D-ALANYL-D-ALANINE CARBOXYPEPTIDASE"/>
    <property type="match status" value="1"/>
</dbReference>
<dbReference type="PANTHER" id="PTHR34385:SF1">
    <property type="entry name" value="PEPTIDOGLYCAN L-ALANYL-D-GLUTAMATE ENDOPEPTIDASE CWLK"/>
    <property type="match status" value="1"/>
</dbReference>
<dbReference type="Pfam" id="PF02557">
    <property type="entry name" value="VanY"/>
    <property type="match status" value="1"/>
</dbReference>
<gene>
    <name evidence="2" type="ORF">QWZ03_09780</name>
</gene>
<proteinExistence type="predicted"/>
<dbReference type="Gene3D" id="3.30.1380.10">
    <property type="match status" value="1"/>
</dbReference>
<evidence type="ECO:0000259" key="1">
    <source>
        <dbReference type="Pfam" id="PF02557"/>
    </source>
</evidence>
<comment type="caution">
    <text evidence="2">The sequence shown here is derived from an EMBL/GenBank/DDBJ whole genome shotgun (WGS) entry which is preliminary data.</text>
</comment>
<dbReference type="InterPro" id="IPR052179">
    <property type="entry name" value="DD-CPase-like"/>
</dbReference>
<protein>
    <submittedName>
        <fullName evidence="2">D-alanyl-D-alanine carboxypeptidase family protein</fullName>
    </submittedName>
</protein>
<keyword evidence="3" id="KW-1185">Reference proteome</keyword>
<dbReference type="SUPFAM" id="SSF55166">
    <property type="entry name" value="Hedgehog/DD-peptidase"/>
    <property type="match status" value="1"/>
</dbReference>
<name>A0ABT8B4X1_9NEIS</name>
<dbReference type="CDD" id="cd14852">
    <property type="entry name" value="LD-carboxypeptidase"/>
    <property type="match status" value="1"/>
</dbReference>
<feature type="domain" description="D-alanyl-D-alanine carboxypeptidase-like core" evidence="1">
    <location>
        <begin position="51"/>
        <end position="174"/>
    </location>
</feature>
<keyword evidence="2" id="KW-0645">Protease</keyword>
<dbReference type="InterPro" id="IPR058193">
    <property type="entry name" value="VanY/YodJ_core_dom"/>
</dbReference>
<sequence>MMTADHPLALLHTELGIPTDYGYRHGLVVQEEARLLVPLGLDCLGRDQFAEPATAAAWRTMQAAALTDGIVLQLVSAFRSVAYQAGLIRRKLDQGLSMEAILAVSAAPGYSEHHTGCALDITAPGEAVLEETFELSAAFSWLIGHAHGYGFAMSYPRGNPAGIAYEPWHWCYHASANSRI</sequence>
<evidence type="ECO:0000313" key="3">
    <source>
        <dbReference type="Proteomes" id="UP001180081"/>
    </source>
</evidence>
<keyword evidence="2" id="KW-0121">Carboxypeptidase</keyword>
<dbReference type="InterPro" id="IPR003709">
    <property type="entry name" value="VanY-like_core_dom"/>
</dbReference>
<reference evidence="2" key="1">
    <citation type="journal article" date="2014" name="Int. J. Syst. Evol. Microbiol.">
        <title>Complete genome of a new Firmicutes species belonging to the dominant human colonic microbiota ('Ruminococcus bicirculans') reveals two chromosomes and a selective capacity to utilize plant glucans.</title>
        <authorList>
            <consortium name="NISC Comparative Sequencing Program"/>
            <person name="Wegmann U."/>
            <person name="Louis P."/>
            <person name="Goesmann A."/>
            <person name="Henrissat B."/>
            <person name="Duncan S.H."/>
            <person name="Flint H.J."/>
        </authorList>
    </citation>
    <scope>NUCLEOTIDE SEQUENCE</scope>
    <source>
        <strain evidence="2">CECT 7703</strain>
    </source>
</reference>
<dbReference type="InterPro" id="IPR009045">
    <property type="entry name" value="Zn_M74/Hedgehog-like"/>
</dbReference>
<reference evidence="2" key="2">
    <citation type="submission" date="2023-06" db="EMBL/GenBank/DDBJ databases">
        <authorList>
            <person name="Lucena T."/>
            <person name="Sun Q."/>
        </authorList>
    </citation>
    <scope>NUCLEOTIDE SEQUENCE</scope>
    <source>
        <strain evidence="2">CECT 7703</strain>
    </source>
</reference>
<accession>A0ABT8B4X1</accession>
<dbReference type="RefSeq" id="WP_290332526.1">
    <property type="nucleotide sequence ID" value="NZ_JAUFPU010000008.1"/>
</dbReference>
<dbReference type="EMBL" id="JAUFPU010000008">
    <property type="protein sequence ID" value="MDN3577054.1"/>
    <property type="molecule type" value="Genomic_DNA"/>
</dbReference>
<evidence type="ECO:0000313" key="2">
    <source>
        <dbReference type="EMBL" id="MDN3577054.1"/>
    </source>
</evidence>
<keyword evidence="2" id="KW-0378">Hydrolase</keyword>
<dbReference type="GO" id="GO:0004180">
    <property type="term" value="F:carboxypeptidase activity"/>
    <property type="evidence" value="ECO:0007669"/>
    <property type="project" value="UniProtKB-KW"/>
</dbReference>
<organism evidence="2 3">
    <name type="scientific">Chitinimonas viridis</name>
    <dbReference type="NCBI Taxonomy" id="664880"/>
    <lineage>
        <taxon>Bacteria</taxon>
        <taxon>Pseudomonadati</taxon>
        <taxon>Pseudomonadota</taxon>
        <taxon>Betaproteobacteria</taxon>
        <taxon>Neisseriales</taxon>
        <taxon>Chitinibacteraceae</taxon>
        <taxon>Chitinimonas</taxon>
    </lineage>
</organism>